<evidence type="ECO:0000256" key="2">
    <source>
        <dbReference type="ARBA" id="ARBA00007511"/>
    </source>
</evidence>
<dbReference type="AlphaFoldDB" id="A0A4P7UEV7"/>
<dbReference type="OrthoDB" id="5242957at2"/>
<dbReference type="Proteomes" id="UP000630594">
    <property type="component" value="Unassembled WGS sequence"/>
</dbReference>
<organism evidence="8 9">
    <name type="scientific">Nocardioides daphniae</name>
    <dbReference type="NCBI Taxonomy" id="402297"/>
    <lineage>
        <taxon>Bacteria</taxon>
        <taxon>Bacillati</taxon>
        <taxon>Actinomycetota</taxon>
        <taxon>Actinomycetes</taxon>
        <taxon>Propionibacteriales</taxon>
        <taxon>Nocardioidaceae</taxon>
        <taxon>Nocardioides</taxon>
    </lineage>
</organism>
<dbReference type="InterPro" id="IPR005496">
    <property type="entry name" value="Integral_membrane_TerC"/>
</dbReference>
<evidence type="ECO:0000313" key="8">
    <source>
        <dbReference type="EMBL" id="QCC78464.1"/>
    </source>
</evidence>
<evidence type="ECO:0000313" key="7">
    <source>
        <dbReference type="EMBL" id="GGD12198.1"/>
    </source>
</evidence>
<feature type="transmembrane region" description="Helical" evidence="6">
    <location>
        <begin position="130"/>
        <end position="148"/>
    </location>
</feature>
<reference evidence="10" key="3">
    <citation type="journal article" date="2019" name="Int. J. Syst. Evol. Microbiol.">
        <title>The Global Catalogue of Microorganisms (GCM) 10K type strain sequencing project: providing services to taxonomists for standard genome sequencing and annotation.</title>
        <authorList>
            <consortium name="The Broad Institute Genomics Platform"/>
            <consortium name="The Broad Institute Genome Sequencing Center for Infectious Disease"/>
            <person name="Wu L."/>
            <person name="Ma J."/>
        </authorList>
    </citation>
    <scope>NUCLEOTIDE SEQUENCE [LARGE SCALE GENOMIC DNA]</scope>
    <source>
        <strain evidence="10">CCM 7403</strain>
    </source>
</reference>
<dbReference type="RefSeq" id="WP_135833501.1">
    <property type="nucleotide sequence ID" value="NZ_BMCK01000001.1"/>
</dbReference>
<reference evidence="8" key="4">
    <citation type="submission" date="2019-03" db="EMBL/GenBank/DDBJ databases">
        <authorList>
            <person name="Huang Y."/>
        </authorList>
    </citation>
    <scope>NUCLEOTIDE SEQUENCE</scope>
    <source>
        <strain evidence="8">JCM 16608</strain>
    </source>
</reference>
<keyword evidence="10" id="KW-1185">Reference proteome</keyword>
<dbReference type="PANTHER" id="PTHR30238:SF0">
    <property type="entry name" value="THYLAKOID MEMBRANE PROTEIN TERC, CHLOROPLASTIC"/>
    <property type="match status" value="1"/>
</dbReference>
<keyword evidence="3 6" id="KW-0812">Transmembrane</keyword>
<evidence type="ECO:0000256" key="1">
    <source>
        <dbReference type="ARBA" id="ARBA00004141"/>
    </source>
</evidence>
<feature type="transmembrane region" description="Helical" evidence="6">
    <location>
        <begin position="193"/>
        <end position="217"/>
    </location>
</feature>
<dbReference type="NCBIfam" id="TIGR03718">
    <property type="entry name" value="R_switched_Alx"/>
    <property type="match status" value="1"/>
</dbReference>
<dbReference type="PANTHER" id="PTHR30238">
    <property type="entry name" value="MEMBRANE BOUND PREDICTED REDOX MODULATOR"/>
    <property type="match status" value="1"/>
</dbReference>
<gene>
    <name evidence="7" type="primary">terC</name>
    <name evidence="8" type="ORF">E2C04_16945</name>
    <name evidence="7" type="ORF">GCM10007231_08950</name>
</gene>
<feature type="transmembrane region" description="Helical" evidence="6">
    <location>
        <begin position="223"/>
        <end position="243"/>
    </location>
</feature>
<protein>
    <submittedName>
        <fullName evidence="7">Tellurium resistance protein TerC</fullName>
    </submittedName>
    <submittedName>
        <fullName evidence="8">TerC family protein</fullName>
    </submittedName>
</protein>
<reference evidence="7" key="2">
    <citation type="journal article" date="2014" name="Int. J. Syst. Evol. Microbiol.">
        <title>Complete genome of a new Firmicutes species belonging to the dominant human colonic microbiota ('Ruminococcus bicirculans') reveals two chromosomes and a selective capacity to utilize plant glucans.</title>
        <authorList>
            <consortium name="NISC Comparative Sequencing Program"/>
            <person name="Wegmann U."/>
            <person name="Louis P."/>
            <person name="Goesmann A."/>
            <person name="Henrissat B."/>
            <person name="Duncan S.H."/>
            <person name="Flint H.J."/>
        </authorList>
    </citation>
    <scope>NUCLEOTIDE SEQUENCE</scope>
    <source>
        <strain evidence="7">CCM 7403</strain>
    </source>
</reference>
<feature type="transmembrane region" description="Helical" evidence="6">
    <location>
        <begin position="37"/>
        <end position="58"/>
    </location>
</feature>
<name>A0A4P7UEV7_9ACTN</name>
<comment type="subcellular location">
    <subcellularLocation>
        <location evidence="1">Membrane</location>
        <topology evidence="1">Multi-pass membrane protein</topology>
    </subcellularLocation>
</comment>
<dbReference type="Proteomes" id="UP000297025">
    <property type="component" value="Chromosome"/>
</dbReference>
<evidence type="ECO:0000256" key="3">
    <source>
        <dbReference type="ARBA" id="ARBA00022692"/>
    </source>
</evidence>
<evidence type="ECO:0000256" key="4">
    <source>
        <dbReference type="ARBA" id="ARBA00022989"/>
    </source>
</evidence>
<accession>A0A4P7UEV7</accession>
<keyword evidence="5 6" id="KW-0472">Membrane</keyword>
<sequence>MDVPIWAWAAVLAVIVAMLAIDLFAHRTAHVVSVREAAAWSALWVSLGVAFGGVVWWAYGPRAGGEYFAGYLIEKSLAVDNVFVFALIFTSFAVPREYQHRVLFYGVLGALVFRAVFIAGGVVLIENFAWVLYVFGAFLVYTGAKMLIHRADEWDPTRSPVLRWAQRRIPSTPELHGQRFWVRRAGGWVATPLFFVLLLIETTDIIFAVDSIPAIFAVTQEPFLVFTSNAFAILGLRAMYFLLADLMHRFVHLKVGLAAILVFVGVKMLLLDVVKIPIWLSLGVIATSITVAVLWSLRATGDEREGAGV</sequence>
<keyword evidence="4 6" id="KW-1133">Transmembrane helix</keyword>
<evidence type="ECO:0000313" key="10">
    <source>
        <dbReference type="Proteomes" id="UP000630594"/>
    </source>
</evidence>
<evidence type="ECO:0000256" key="6">
    <source>
        <dbReference type="SAM" id="Phobius"/>
    </source>
</evidence>
<dbReference type="Pfam" id="PF03741">
    <property type="entry name" value="TerC"/>
    <property type="match status" value="1"/>
</dbReference>
<feature type="transmembrane region" description="Helical" evidence="6">
    <location>
        <begin position="102"/>
        <end position="124"/>
    </location>
</feature>
<evidence type="ECO:0000256" key="5">
    <source>
        <dbReference type="ARBA" id="ARBA00023136"/>
    </source>
</evidence>
<dbReference type="GO" id="GO:0016020">
    <property type="term" value="C:membrane"/>
    <property type="evidence" value="ECO:0007669"/>
    <property type="project" value="UniProtKB-SubCell"/>
</dbReference>
<reference evidence="8 9" key="1">
    <citation type="journal article" date="2008" name="Int. J. Syst. Evol. Microbiol.">
        <title>Nocardioides daphniae sp. nov., isolated from Daphnia cucullata (Crustacea: Cladocera).</title>
        <authorList>
            <person name="Toth E.M."/>
            <person name="Keki Z."/>
            <person name="Homonnay Z.G."/>
            <person name="Borsodi A.K."/>
            <person name="Marialigeti K."/>
            <person name="Schumann P."/>
        </authorList>
    </citation>
    <scope>NUCLEOTIDE SEQUENCE [LARGE SCALE GENOMIC DNA]</scope>
    <source>
        <strain evidence="8 9">JCM 16608</strain>
    </source>
</reference>
<feature type="transmembrane region" description="Helical" evidence="6">
    <location>
        <begin position="6"/>
        <end position="25"/>
    </location>
</feature>
<feature type="transmembrane region" description="Helical" evidence="6">
    <location>
        <begin position="78"/>
        <end position="95"/>
    </location>
</feature>
<feature type="transmembrane region" description="Helical" evidence="6">
    <location>
        <begin position="250"/>
        <end position="270"/>
    </location>
</feature>
<proteinExistence type="inferred from homology"/>
<comment type="similarity">
    <text evidence="2">Belongs to the TerC family.</text>
</comment>
<feature type="transmembrane region" description="Helical" evidence="6">
    <location>
        <begin position="276"/>
        <end position="297"/>
    </location>
</feature>
<dbReference type="EMBL" id="BMCK01000001">
    <property type="protein sequence ID" value="GGD12198.1"/>
    <property type="molecule type" value="Genomic_DNA"/>
</dbReference>
<reference evidence="7" key="5">
    <citation type="submission" date="2024-05" db="EMBL/GenBank/DDBJ databases">
        <authorList>
            <person name="Sun Q."/>
            <person name="Sedlacek I."/>
        </authorList>
    </citation>
    <scope>NUCLEOTIDE SEQUENCE</scope>
    <source>
        <strain evidence="7">CCM 7403</strain>
    </source>
</reference>
<dbReference type="EMBL" id="CP038462">
    <property type="protein sequence ID" value="QCC78464.1"/>
    <property type="molecule type" value="Genomic_DNA"/>
</dbReference>
<dbReference type="KEGG" id="ndp:E2C04_16945"/>
<evidence type="ECO:0000313" key="9">
    <source>
        <dbReference type="Proteomes" id="UP000297025"/>
    </source>
</evidence>
<dbReference type="InterPro" id="IPR022369">
    <property type="entry name" value="Integral_membrane_TerC_rswitch"/>
</dbReference>